<accession>A0A978V2B5</accession>
<comment type="caution">
    <text evidence="1">The sequence shown here is derived from an EMBL/GenBank/DDBJ whole genome shotgun (WGS) entry which is preliminary data.</text>
</comment>
<evidence type="ECO:0000313" key="1">
    <source>
        <dbReference type="EMBL" id="KAH7521498.1"/>
    </source>
</evidence>
<proteinExistence type="predicted"/>
<gene>
    <name evidence="1" type="ORF">FEM48_Zijuj07G0039900</name>
</gene>
<dbReference type="Proteomes" id="UP000813462">
    <property type="component" value="Unassembled WGS sequence"/>
</dbReference>
<organism evidence="1 2">
    <name type="scientific">Ziziphus jujuba var. spinosa</name>
    <dbReference type="NCBI Taxonomy" id="714518"/>
    <lineage>
        <taxon>Eukaryota</taxon>
        <taxon>Viridiplantae</taxon>
        <taxon>Streptophyta</taxon>
        <taxon>Embryophyta</taxon>
        <taxon>Tracheophyta</taxon>
        <taxon>Spermatophyta</taxon>
        <taxon>Magnoliopsida</taxon>
        <taxon>eudicotyledons</taxon>
        <taxon>Gunneridae</taxon>
        <taxon>Pentapetalae</taxon>
        <taxon>rosids</taxon>
        <taxon>fabids</taxon>
        <taxon>Rosales</taxon>
        <taxon>Rhamnaceae</taxon>
        <taxon>Paliureae</taxon>
        <taxon>Ziziphus</taxon>
    </lineage>
</organism>
<protein>
    <submittedName>
        <fullName evidence="1">Uncharacterized protein</fullName>
    </submittedName>
</protein>
<name>A0A978V2B5_ZIZJJ</name>
<dbReference type="AlphaFoldDB" id="A0A978V2B5"/>
<reference evidence="1" key="1">
    <citation type="journal article" date="2021" name="Front. Plant Sci.">
        <title>Chromosome-Scale Genome Assembly for Chinese Sour Jujube and Insights Into Its Genome Evolution and Domestication Signature.</title>
        <authorList>
            <person name="Shen L.-Y."/>
            <person name="Luo H."/>
            <person name="Wang X.-L."/>
            <person name="Wang X.-M."/>
            <person name="Qiu X.-J."/>
            <person name="Liu H."/>
            <person name="Zhou S.-S."/>
            <person name="Jia K.-H."/>
            <person name="Nie S."/>
            <person name="Bao Y.-T."/>
            <person name="Zhang R.-G."/>
            <person name="Yun Q.-Z."/>
            <person name="Chai Y.-H."/>
            <person name="Lu J.-Y."/>
            <person name="Li Y."/>
            <person name="Zhao S.-W."/>
            <person name="Mao J.-F."/>
            <person name="Jia S.-G."/>
            <person name="Mao Y.-M."/>
        </authorList>
    </citation>
    <scope>NUCLEOTIDE SEQUENCE</scope>
    <source>
        <strain evidence="1">AT0</strain>
        <tissue evidence="1">Leaf</tissue>
    </source>
</reference>
<dbReference type="EMBL" id="JAEACU010000007">
    <property type="protein sequence ID" value="KAH7521498.1"/>
    <property type="molecule type" value="Genomic_DNA"/>
</dbReference>
<evidence type="ECO:0000313" key="2">
    <source>
        <dbReference type="Proteomes" id="UP000813462"/>
    </source>
</evidence>
<sequence>MGDSGVTLDIVYNEGKTMSEDRILQLPAAIYANSKSVHNSKGVRSPSQWVSFTSVRSKRELIDSLEFDFAESNISVEAYNVLEANLRIADCNMDETSYMVTNQKYSYDQSFEMSRANRLRCHSFYRILQAEAVQSDK</sequence>